<keyword evidence="2" id="KW-1133">Transmembrane helix</keyword>
<dbReference type="SMART" id="SM00332">
    <property type="entry name" value="PP2Cc"/>
    <property type="match status" value="1"/>
</dbReference>
<evidence type="ECO:0000313" key="4">
    <source>
        <dbReference type="EMBL" id="AOY79332.1"/>
    </source>
</evidence>
<feature type="region of interest" description="Disordered" evidence="1">
    <location>
        <begin position="740"/>
        <end position="826"/>
    </location>
</feature>
<feature type="domain" description="PPM-type phosphatase" evidence="3">
    <location>
        <begin position="261"/>
        <end position="522"/>
    </location>
</feature>
<keyword evidence="2" id="KW-0472">Membrane</keyword>
<dbReference type="InterPro" id="IPR001932">
    <property type="entry name" value="PPM-type_phosphatase-like_dom"/>
</dbReference>
<evidence type="ECO:0000256" key="2">
    <source>
        <dbReference type="SAM" id="Phobius"/>
    </source>
</evidence>
<accession>A0A1D9FVD0</accession>
<feature type="region of interest" description="Disordered" evidence="1">
    <location>
        <begin position="266"/>
        <end position="285"/>
    </location>
</feature>
<keyword evidence="2" id="KW-0812">Transmembrane</keyword>
<dbReference type="CDD" id="cd00143">
    <property type="entry name" value="PP2Cc"/>
    <property type="match status" value="1"/>
</dbReference>
<dbReference type="Pfam" id="PF13672">
    <property type="entry name" value="PP2C_2"/>
    <property type="match status" value="1"/>
</dbReference>
<proteinExistence type="predicted"/>
<evidence type="ECO:0000313" key="5">
    <source>
        <dbReference type="Proteomes" id="UP000176944"/>
    </source>
</evidence>
<organism evidence="4 5">
    <name type="scientific">Moorena producens (strain JHB)</name>
    <dbReference type="NCBI Taxonomy" id="1454205"/>
    <lineage>
        <taxon>Bacteria</taxon>
        <taxon>Bacillati</taxon>
        <taxon>Cyanobacteriota</taxon>
        <taxon>Cyanophyceae</taxon>
        <taxon>Coleofasciculales</taxon>
        <taxon>Coleofasciculaceae</taxon>
        <taxon>Moorena</taxon>
    </lineage>
</organism>
<feature type="compositionally biased region" description="Pro residues" evidence="1">
    <location>
        <begin position="817"/>
        <end position="826"/>
    </location>
</feature>
<gene>
    <name evidence="4" type="ORF">BJP36_04785</name>
</gene>
<dbReference type="SUPFAM" id="SSF81606">
    <property type="entry name" value="PP2C-like"/>
    <property type="match status" value="1"/>
</dbReference>
<name>A0A1D9FVD0_MOOP1</name>
<feature type="compositionally biased region" description="Polar residues" evidence="1">
    <location>
        <begin position="761"/>
        <end position="783"/>
    </location>
</feature>
<reference evidence="5" key="1">
    <citation type="submission" date="2016-10" db="EMBL/GenBank/DDBJ databases">
        <title>Comparative genomics uncovers the prolific and rare metabolic potential of the cyanobacterial genus Moorea.</title>
        <authorList>
            <person name="Leao T."/>
            <person name="Castelao G."/>
            <person name="Korobeynikov A."/>
            <person name="Monroe E.A."/>
            <person name="Podell S."/>
            <person name="Glukhov E."/>
            <person name="Allen E."/>
            <person name="Gerwick W.H."/>
            <person name="Gerwick L."/>
        </authorList>
    </citation>
    <scope>NUCLEOTIDE SEQUENCE [LARGE SCALE GENOMIC DNA]</scope>
    <source>
        <strain evidence="5">JHB</strain>
    </source>
</reference>
<dbReference type="InterPro" id="IPR036457">
    <property type="entry name" value="PPM-type-like_dom_sf"/>
</dbReference>
<dbReference type="EMBL" id="CP017708">
    <property type="protein sequence ID" value="AOY79332.1"/>
    <property type="molecule type" value="Genomic_DNA"/>
</dbReference>
<dbReference type="Proteomes" id="UP000176944">
    <property type="component" value="Chromosome"/>
</dbReference>
<dbReference type="Gene3D" id="3.60.40.10">
    <property type="entry name" value="PPM-type phosphatase domain"/>
    <property type="match status" value="1"/>
</dbReference>
<feature type="compositionally biased region" description="Polar residues" evidence="1">
    <location>
        <begin position="800"/>
        <end position="812"/>
    </location>
</feature>
<dbReference type="PROSITE" id="PS51746">
    <property type="entry name" value="PPM_2"/>
    <property type="match status" value="1"/>
</dbReference>
<evidence type="ECO:0000256" key="1">
    <source>
        <dbReference type="SAM" id="MobiDB-lite"/>
    </source>
</evidence>
<protein>
    <submittedName>
        <fullName evidence="4">Protein phosphatase 2C domain-containing protein</fullName>
    </submittedName>
</protein>
<sequence length="826" mass="90928">MDNPAATLHCPNHQCQAPNPQTNKFCQKCRTPLLRRYLWAIGSGIKAAHAQPGEVIAKRYLLIHSRVLLDTQPAVPPETPLEIPQTITPYLRLVSYGLHLPQVYGLLTPLPRHNKEIWLLEGVPIQATGNINTLGQLSPELTSVWKDASPVRQLNWLQQWASLWQPLSREGVASSLLKSNLVRVEGALLRLLELPPDQTPAPTLKQLGQLWSQLLEGASPVISEFCQQLCSQLTKGQIQTSEQLLGLLAKGLFECRRLQSRTYKTLTRTDTGPGRSHNEDACYPPSGKLISSSRGKEALAIVCDGIGGQAGGEIASQLAIDTLRQQLKQLPAKLKVWHPTTLTLELEKAVCAANDSISQRNDHENRFDRQRMGTTLVMARTHAHEIYITHVGDSRIYWVSRHGCHQVTLDDDLASREVRLGYTLYRHALQQPTSGALVQALGMGSSTTLHPTVQRLVLDEDCVFLLCSDGLSDNDRVEQYWQTEILPILDGQIDLKKAAERIIELANTKNGHDNVTVALIYCQVTPSQPSLPIQLSPPRIESLPTLETNKTLMLNVKSDQQPASTDEQKTALLTLNLMEDGDASGDQNPNYSASTSPEKTGRLLLGIFVLLVLGGVVVYLLSPVLSPKASGQINRFLSRVLSLGKEQEITRSKTPTQSPETKALPPQTPDSGTPPKPAALIKNQDIIRTVGQTVQLLVNPEKQSILGRVPAGSILQVIARKRYPQEETWWIRLRVCSPGTNKTDIPSDIPSDPMASPPKVGSSSVPLNSKQTKPSATLVSQGQEGWIREKDILPMMDRNFTPTSSQTSQCQKKTPPSSTPRPTESP</sequence>
<evidence type="ECO:0000259" key="3">
    <source>
        <dbReference type="PROSITE" id="PS51746"/>
    </source>
</evidence>
<dbReference type="AlphaFoldDB" id="A0A1D9FVD0"/>
<feature type="region of interest" description="Disordered" evidence="1">
    <location>
        <begin position="647"/>
        <end position="676"/>
    </location>
</feature>
<feature type="transmembrane region" description="Helical" evidence="2">
    <location>
        <begin position="603"/>
        <end position="625"/>
    </location>
</feature>
<dbReference type="SMART" id="SM00331">
    <property type="entry name" value="PP2C_SIG"/>
    <property type="match status" value="1"/>
</dbReference>
<feature type="compositionally biased region" description="Pro residues" evidence="1">
    <location>
        <begin position="666"/>
        <end position="676"/>
    </location>
</feature>